<comment type="similarity">
    <text evidence="1">Belongs to the eukaryotic ribosomal protein eL31 family.</text>
</comment>
<dbReference type="Ensembl" id="ENSPCET00000001746.1">
    <property type="protein sequence ID" value="ENSPCEP00000001685.1"/>
    <property type="gene ID" value="ENSPCEG00000001422.1"/>
</dbReference>
<evidence type="ECO:0000256" key="3">
    <source>
        <dbReference type="ARBA" id="ARBA00023274"/>
    </source>
</evidence>
<dbReference type="AlphaFoldDB" id="A0A8C8R8I0"/>
<evidence type="ECO:0008006" key="6">
    <source>
        <dbReference type="Google" id="ProtNLM"/>
    </source>
</evidence>
<keyword evidence="5" id="KW-1185">Reference proteome</keyword>
<evidence type="ECO:0000256" key="1">
    <source>
        <dbReference type="ARBA" id="ARBA00010808"/>
    </source>
</evidence>
<dbReference type="Proteomes" id="UP000694393">
    <property type="component" value="Unplaced"/>
</dbReference>
<keyword evidence="3" id="KW-0687">Ribonucleoprotein</keyword>
<reference evidence="4" key="2">
    <citation type="submission" date="2025-09" db="UniProtKB">
        <authorList>
            <consortium name="Ensembl"/>
        </authorList>
    </citation>
    <scope>IDENTIFICATION</scope>
</reference>
<dbReference type="InterPro" id="IPR023621">
    <property type="entry name" value="Ribosomal_eL31_dom_sf"/>
</dbReference>
<dbReference type="Gene3D" id="3.10.440.10">
    <property type="match status" value="1"/>
</dbReference>
<accession>A0A8C8R8I0</accession>
<keyword evidence="2" id="KW-0689">Ribosomal protein</keyword>
<name>A0A8C8R8I0_9SAUR</name>
<sequence length="100" mass="11516">MAPAKKGSEKKKGEYTINIHKQIHGVGFKKRAPCALKEIHKFNSQLNSITWFKKPRNNVLNYKGFFIELSSNLTPPPQTLYSLHEVTSYTHQCVCFTTEF</sequence>
<reference evidence="4" key="1">
    <citation type="submission" date="2025-08" db="UniProtKB">
        <authorList>
            <consortium name="Ensembl"/>
        </authorList>
    </citation>
    <scope>IDENTIFICATION</scope>
</reference>
<evidence type="ECO:0000313" key="4">
    <source>
        <dbReference type="Ensembl" id="ENSPCEP00000001685.1"/>
    </source>
</evidence>
<proteinExistence type="inferred from homology"/>
<dbReference type="GO" id="GO:1990904">
    <property type="term" value="C:ribonucleoprotein complex"/>
    <property type="evidence" value="ECO:0007669"/>
    <property type="project" value="UniProtKB-KW"/>
</dbReference>
<protein>
    <recommendedName>
        <fullName evidence="6">60S ribosomal protein L31</fullName>
    </recommendedName>
</protein>
<dbReference type="GO" id="GO:0003735">
    <property type="term" value="F:structural constituent of ribosome"/>
    <property type="evidence" value="ECO:0007669"/>
    <property type="project" value="InterPro"/>
</dbReference>
<evidence type="ECO:0000256" key="2">
    <source>
        <dbReference type="ARBA" id="ARBA00022980"/>
    </source>
</evidence>
<dbReference type="GO" id="GO:0005840">
    <property type="term" value="C:ribosome"/>
    <property type="evidence" value="ECO:0007669"/>
    <property type="project" value="UniProtKB-KW"/>
</dbReference>
<dbReference type="InterPro" id="IPR000054">
    <property type="entry name" value="Ribosomal_eL31"/>
</dbReference>
<dbReference type="Pfam" id="PF01198">
    <property type="entry name" value="Ribosomal_L31e"/>
    <property type="match status" value="1"/>
</dbReference>
<dbReference type="SMART" id="SM01380">
    <property type="entry name" value="Ribosomal_L31e"/>
    <property type="match status" value="1"/>
</dbReference>
<evidence type="ECO:0000313" key="5">
    <source>
        <dbReference type="Proteomes" id="UP000694393"/>
    </source>
</evidence>
<dbReference type="GO" id="GO:0006412">
    <property type="term" value="P:translation"/>
    <property type="evidence" value="ECO:0007669"/>
    <property type="project" value="InterPro"/>
</dbReference>
<dbReference type="SUPFAM" id="SSF54575">
    <property type="entry name" value="Ribosomal protein L31e"/>
    <property type="match status" value="1"/>
</dbReference>
<organism evidence="4 5">
    <name type="scientific">Pelusios castaneus</name>
    <name type="common">West African mud turtle</name>
    <dbReference type="NCBI Taxonomy" id="367368"/>
    <lineage>
        <taxon>Eukaryota</taxon>
        <taxon>Metazoa</taxon>
        <taxon>Chordata</taxon>
        <taxon>Craniata</taxon>
        <taxon>Vertebrata</taxon>
        <taxon>Euteleostomi</taxon>
        <taxon>Archelosauria</taxon>
        <taxon>Testudinata</taxon>
        <taxon>Testudines</taxon>
        <taxon>Pleurodira</taxon>
        <taxon>Pelomedusidae</taxon>
        <taxon>Pelusios</taxon>
    </lineage>
</organism>